<sequence>MNKRKIAVLIDITQIGHRHIPSILKQACQFGEPITVRAYGVWTAENIIPWHKVAQEYDIELIDNSIATDKDTTVLTLTIDALEDYYNQVDGFILCIHHPKYIPLIEFLNKKQIFHQVVCAENNMEALSVATKNIKNIETDLDKKPIVDYNVLSQAIEQSADVLGWADVDKIIKVLKLSIPHIRQKQIVISCQSCADFEVHKTKQNVWIRKQHSPKSIVYDINAIIHILQCIKLLIKMGEMLWLENIATLLSYYQCVHPQNYSCESYLELLLELPFLTKRISDGKIIFEYKKSANYQQTFSELFLAGQTVQVLEIVDLNKLPKISGLRTLDGTHGKWLRGFVRQFIIPSTQRASYDILYRALTEYPDIDSADFGHRRWLGVFQSSHLFDVVEKEQIWIGLTDD</sequence>
<protein>
    <submittedName>
        <fullName evidence="2">NYN domain-containing protein</fullName>
    </submittedName>
</protein>
<keyword evidence="3" id="KW-1185">Reference proteome</keyword>
<gene>
    <name evidence="2" type="ORF">LU297_07350</name>
</gene>
<dbReference type="Pfam" id="PF01936">
    <property type="entry name" value="NYN"/>
    <property type="match status" value="1"/>
</dbReference>
<evidence type="ECO:0000313" key="3">
    <source>
        <dbReference type="Proteomes" id="UP001063782"/>
    </source>
</evidence>
<dbReference type="EMBL" id="CP089977">
    <property type="protein sequence ID" value="UXZ04400.1"/>
    <property type="molecule type" value="Genomic_DNA"/>
</dbReference>
<organism evidence="2 3">
    <name type="scientific">Moraxella nasicaprae</name>
    <dbReference type="NCBI Taxonomy" id="2904122"/>
    <lineage>
        <taxon>Bacteria</taxon>
        <taxon>Pseudomonadati</taxon>
        <taxon>Pseudomonadota</taxon>
        <taxon>Gammaproteobacteria</taxon>
        <taxon>Moraxellales</taxon>
        <taxon>Moraxellaceae</taxon>
        <taxon>Moraxella</taxon>
    </lineage>
</organism>
<dbReference type="InterPro" id="IPR021139">
    <property type="entry name" value="NYN"/>
</dbReference>
<dbReference type="Proteomes" id="UP001063782">
    <property type="component" value="Chromosome"/>
</dbReference>
<accession>A0ABY6F3C1</accession>
<proteinExistence type="predicted"/>
<evidence type="ECO:0000313" key="2">
    <source>
        <dbReference type="EMBL" id="UXZ04400.1"/>
    </source>
</evidence>
<reference evidence="2" key="1">
    <citation type="submission" date="2021-12" db="EMBL/GenBank/DDBJ databases">
        <title>taxonomy of Moraxella sp. ZY201224.</title>
        <authorList>
            <person name="Li F."/>
        </authorList>
    </citation>
    <scope>NUCLEOTIDE SEQUENCE</scope>
    <source>
        <strain evidence="2">ZY201224</strain>
    </source>
</reference>
<name>A0ABY6F3C1_9GAMM</name>
<feature type="domain" description="NYN" evidence="1">
    <location>
        <begin position="5"/>
        <end position="124"/>
    </location>
</feature>
<evidence type="ECO:0000259" key="1">
    <source>
        <dbReference type="Pfam" id="PF01936"/>
    </source>
</evidence>
<dbReference type="RefSeq" id="WP_263075887.1">
    <property type="nucleotide sequence ID" value="NZ_CP089977.1"/>
</dbReference>